<sequence>MEEATRPLLKHDKVDEDGHVSDASSSHGRYRYSSINATGPQLCHSPPPYSYVIASSVSPTSIQGGGHPLETRVYLRRWYILIVYSLLAGTQGGVWNTFGPIAATSKDAFGWGDPTIALLSNWGPISYLIGGIFFSWLLDVKGLRISCLLTAALVAVGTSLRCITMETPAVTWLMHVGQFFNGLGGPVAMAAPPFLSAVWLIHIGQLLNGLGGPVAMAAPTTLSATWLMHVGQMLNGLAGPVAMGGPPAVSATWFPPHERTTATAIGSLFALLGTGSGFILGPLLVPDVPQNATANASSLHFSPEDQLQYHGDNLFTGLDQVPLEETKEDRVSKERKAIHLFMYIEAGWSLALFLVILIYFPKKPPLPPCPSASLQREGFLNGLKHLLTRWQFWLVGSVYGISLGVLNCWSSVLDVVLSPHGIGEKEAGWIGFYAVCSACVVSLIVARFADTFSRVMKWLVLSFYVVGTAAFAVFALTTINIIPSSTAILYATIIIGMTALNAAVPLIFELSCELSYPTGEGTTNGVLTIINNFAGLIFLFVMMIPHIGSSWTNWTIVGASGICLPLLLLMKEQYNRLEIDEHNPSLTAEIIIPPPEEETVEAYPQA</sequence>
<feature type="transmembrane region" description="Helical" evidence="6">
    <location>
        <begin position="458"/>
        <end position="482"/>
    </location>
</feature>
<accession>A0ABD0L7Q0</accession>
<dbReference type="AlphaFoldDB" id="A0ABD0L7Q0"/>
<dbReference type="PANTHER" id="PTHR10924:SF27">
    <property type="entry name" value="SOLUTE CARRIER FAMILY 49 MEMBER 4"/>
    <property type="match status" value="1"/>
</dbReference>
<feature type="transmembrane region" description="Helical" evidence="6">
    <location>
        <begin position="524"/>
        <end position="545"/>
    </location>
</feature>
<evidence type="ECO:0000256" key="2">
    <source>
        <dbReference type="ARBA" id="ARBA00022692"/>
    </source>
</evidence>
<feature type="transmembrane region" description="Helical" evidence="6">
    <location>
        <begin position="78"/>
        <end position="98"/>
    </location>
</feature>
<dbReference type="InterPro" id="IPR049680">
    <property type="entry name" value="FLVCR1-2_SLC49-like"/>
</dbReference>
<dbReference type="Proteomes" id="UP001519460">
    <property type="component" value="Unassembled WGS sequence"/>
</dbReference>
<keyword evidence="2 6" id="KW-0812">Transmembrane</keyword>
<evidence type="ECO:0000256" key="3">
    <source>
        <dbReference type="ARBA" id="ARBA00022989"/>
    </source>
</evidence>
<proteinExistence type="predicted"/>
<feature type="transmembrane region" description="Helical" evidence="6">
    <location>
        <begin position="488"/>
        <end position="512"/>
    </location>
</feature>
<protein>
    <submittedName>
        <fullName evidence="7">Uncharacterized protein</fullName>
    </submittedName>
</protein>
<dbReference type="GO" id="GO:0016020">
    <property type="term" value="C:membrane"/>
    <property type="evidence" value="ECO:0007669"/>
    <property type="project" value="UniProtKB-SubCell"/>
</dbReference>
<dbReference type="SUPFAM" id="SSF103473">
    <property type="entry name" value="MFS general substrate transporter"/>
    <property type="match status" value="2"/>
</dbReference>
<dbReference type="Pfam" id="PF07690">
    <property type="entry name" value="MFS_1"/>
    <property type="match status" value="1"/>
</dbReference>
<keyword evidence="4 6" id="KW-0472">Membrane</keyword>
<keyword evidence="8" id="KW-1185">Reference proteome</keyword>
<comment type="caution">
    <text evidence="7">The sequence shown here is derived from an EMBL/GenBank/DDBJ whole genome shotgun (WGS) entry which is preliminary data.</text>
</comment>
<feature type="transmembrane region" description="Helical" evidence="6">
    <location>
        <begin position="183"/>
        <end position="201"/>
    </location>
</feature>
<keyword evidence="3 6" id="KW-1133">Transmembrane helix</keyword>
<evidence type="ECO:0000256" key="1">
    <source>
        <dbReference type="ARBA" id="ARBA00004141"/>
    </source>
</evidence>
<feature type="transmembrane region" description="Helical" evidence="6">
    <location>
        <begin position="340"/>
        <end position="360"/>
    </location>
</feature>
<evidence type="ECO:0000313" key="8">
    <source>
        <dbReference type="Proteomes" id="UP001519460"/>
    </source>
</evidence>
<dbReference type="PANTHER" id="PTHR10924">
    <property type="entry name" value="MAJOR FACILITATOR SUPERFAMILY PROTEIN-RELATED"/>
    <property type="match status" value="1"/>
</dbReference>
<evidence type="ECO:0000256" key="4">
    <source>
        <dbReference type="ARBA" id="ARBA00023136"/>
    </source>
</evidence>
<feature type="transmembrane region" description="Helical" evidence="6">
    <location>
        <begin position="118"/>
        <end position="138"/>
    </location>
</feature>
<dbReference type="Gene3D" id="1.20.1250.20">
    <property type="entry name" value="MFS general substrate transporter like domains"/>
    <property type="match status" value="2"/>
</dbReference>
<evidence type="ECO:0000256" key="6">
    <source>
        <dbReference type="SAM" id="Phobius"/>
    </source>
</evidence>
<dbReference type="InterPro" id="IPR011701">
    <property type="entry name" value="MFS"/>
</dbReference>
<reference evidence="7 8" key="1">
    <citation type="journal article" date="2023" name="Sci. Data">
        <title>Genome assembly of the Korean intertidal mud-creeper Batillaria attramentaria.</title>
        <authorList>
            <person name="Patra A.K."/>
            <person name="Ho P.T."/>
            <person name="Jun S."/>
            <person name="Lee S.J."/>
            <person name="Kim Y."/>
            <person name="Won Y.J."/>
        </authorList>
    </citation>
    <scope>NUCLEOTIDE SEQUENCE [LARGE SCALE GENOMIC DNA]</scope>
    <source>
        <strain evidence="7">Wonlab-2016</strain>
    </source>
</reference>
<gene>
    <name evidence="7" type="ORF">BaRGS_00013076</name>
</gene>
<feature type="compositionally biased region" description="Basic and acidic residues" evidence="5">
    <location>
        <begin position="9"/>
        <end position="20"/>
    </location>
</feature>
<comment type="subcellular location">
    <subcellularLocation>
        <location evidence="1">Membrane</location>
        <topology evidence="1">Multi-pass membrane protein</topology>
    </subcellularLocation>
</comment>
<name>A0ABD0L7Q0_9CAEN</name>
<feature type="region of interest" description="Disordered" evidence="5">
    <location>
        <begin position="1"/>
        <end position="27"/>
    </location>
</feature>
<evidence type="ECO:0000256" key="5">
    <source>
        <dbReference type="SAM" id="MobiDB-lite"/>
    </source>
</evidence>
<feature type="transmembrane region" description="Helical" evidence="6">
    <location>
        <begin position="551"/>
        <end position="569"/>
    </location>
</feature>
<organism evidence="7 8">
    <name type="scientific">Batillaria attramentaria</name>
    <dbReference type="NCBI Taxonomy" id="370345"/>
    <lineage>
        <taxon>Eukaryota</taxon>
        <taxon>Metazoa</taxon>
        <taxon>Spiralia</taxon>
        <taxon>Lophotrochozoa</taxon>
        <taxon>Mollusca</taxon>
        <taxon>Gastropoda</taxon>
        <taxon>Caenogastropoda</taxon>
        <taxon>Sorbeoconcha</taxon>
        <taxon>Cerithioidea</taxon>
        <taxon>Batillariidae</taxon>
        <taxon>Batillaria</taxon>
    </lineage>
</organism>
<evidence type="ECO:0000313" key="7">
    <source>
        <dbReference type="EMBL" id="KAK7495629.1"/>
    </source>
</evidence>
<feature type="transmembrane region" description="Helical" evidence="6">
    <location>
        <begin position="427"/>
        <end position="446"/>
    </location>
</feature>
<dbReference type="EMBL" id="JACVVK020000073">
    <property type="protein sequence ID" value="KAK7495629.1"/>
    <property type="molecule type" value="Genomic_DNA"/>
</dbReference>
<feature type="transmembrane region" description="Helical" evidence="6">
    <location>
        <begin position="145"/>
        <end position="163"/>
    </location>
</feature>
<dbReference type="InterPro" id="IPR036259">
    <property type="entry name" value="MFS_trans_sf"/>
</dbReference>